<protein>
    <submittedName>
        <fullName evidence="1">Transposon ty3-I gag-pol polyprotein</fullName>
    </submittedName>
</protein>
<sequence length="117" mass="13460">MMQFWVVVDRLTKSAHFLPIQQGYSGSKLAEIFQQEIIRLHGTPASIVSDRDPRFASTDFGKVYNLKDMLEIIRFRVRREIGTRRGVWMHPRESKHVSYALDMLLARGGHSISGCLV</sequence>
<dbReference type="Gene3D" id="3.30.420.10">
    <property type="entry name" value="Ribonuclease H-like superfamily/Ribonuclease H"/>
    <property type="match status" value="1"/>
</dbReference>
<name>A0ABQ4Y9J8_9ASTR</name>
<dbReference type="EMBL" id="BQNB010010182">
    <property type="protein sequence ID" value="GJS73808.1"/>
    <property type="molecule type" value="Genomic_DNA"/>
</dbReference>
<dbReference type="InterPro" id="IPR036397">
    <property type="entry name" value="RNaseH_sf"/>
</dbReference>
<evidence type="ECO:0000313" key="2">
    <source>
        <dbReference type="Proteomes" id="UP001151760"/>
    </source>
</evidence>
<reference evidence="1" key="2">
    <citation type="submission" date="2022-01" db="EMBL/GenBank/DDBJ databases">
        <authorList>
            <person name="Yamashiro T."/>
            <person name="Shiraishi A."/>
            <person name="Satake H."/>
            <person name="Nakayama K."/>
        </authorList>
    </citation>
    <scope>NUCLEOTIDE SEQUENCE</scope>
</reference>
<dbReference type="Proteomes" id="UP001151760">
    <property type="component" value="Unassembled WGS sequence"/>
</dbReference>
<dbReference type="PANTHER" id="PTHR35046">
    <property type="entry name" value="ZINC KNUCKLE (CCHC-TYPE) FAMILY PROTEIN"/>
    <property type="match status" value="1"/>
</dbReference>
<evidence type="ECO:0000313" key="1">
    <source>
        <dbReference type="EMBL" id="GJS73808.1"/>
    </source>
</evidence>
<comment type="caution">
    <text evidence="1">The sequence shown here is derived from an EMBL/GenBank/DDBJ whole genome shotgun (WGS) entry which is preliminary data.</text>
</comment>
<dbReference type="SUPFAM" id="SSF53098">
    <property type="entry name" value="Ribonuclease H-like"/>
    <property type="match status" value="1"/>
</dbReference>
<dbReference type="PANTHER" id="PTHR35046:SF26">
    <property type="entry name" value="RNA-DIRECTED DNA POLYMERASE"/>
    <property type="match status" value="1"/>
</dbReference>
<proteinExistence type="predicted"/>
<accession>A0ABQ4Y9J8</accession>
<gene>
    <name evidence="1" type="ORF">Tco_0706649</name>
</gene>
<reference evidence="1" key="1">
    <citation type="journal article" date="2022" name="Int. J. Mol. Sci.">
        <title>Draft Genome of Tanacetum Coccineum: Genomic Comparison of Closely Related Tanacetum-Family Plants.</title>
        <authorList>
            <person name="Yamashiro T."/>
            <person name="Shiraishi A."/>
            <person name="Nakayama K."/>
            <person name="Satake H."/>
        </authorList>
    </citation>
    <scope>NUCLEOTIDE SEQUENCE</scope>
</reference>
<organism evidence="1 2">
    <name type="scientific">Tanacetum coccineum</name>
    <dbReference type="NCBI Taxonomy" id="301880"/>
    <lineage>
        <taxon>Eukaryota</taxon>
        <taxon>Viridiplantae</taxon>
        <taxon>Streptophyta</taxon>
        <taxon>Embryophyta</taxon>
        <taxon>Tracheophyta</taxon>
        <taxon>Spermatophyta</taxon>
        <taxon>Magnoliopsida</taxon>
        <taxon>eudicotyledons</taxon>
        <taxon>Gunneridae</taxon>
        <taxon>Pentapetalae</taxon>
        <taxon>asterids</taxon>
        <taxon>campanulids</taxon>
        <taxon>Asterales</taxon>
        <taxon>Asteraceae</taxon>
        <taxon>Asteroideae</taxon>
        <taxon>Anthemideae</taxon>
        <taxon>Anthemidinae</taxon>
        <taxon>Tanacetum</taxon>
    </lineage>
</organism>
<keyword evidence="2" id="KW-1185">Reference proteome</keyword>
<dbReference type="InterPro" id="IPR012337">
    <property type="entry name" value="RNaseH-like_sf"/>
</dbReference>